<dbReference type="RefSeq" id="WP_009019363.1">
    <property type="nucleotide sequence ID" value="NZ_DS999411.1"/>
</dbReference>
<keyword evidence="3" id="KW-1133">Transmembrane helix</keyword>
<evidence type="ECO:0000256" key="1">
    <source>
        <dbReference type="SAM" id="Coils"/>
    </source>
</evidence>
<dbReference type="GO" id="GO:0042834">
    <property type="term" value="F:peptidoglycan binding"/>
    <property type="evidence" value="ECO:0007669"/>
    <property type="project" value="InterPro"/>
</dbReference>
<dbReference type="Gene3D" id="3.30.70.1070">
    <property type="entry name" value="Sporulation related repeat"/>
    <property type="match status" value="2"/>
</dbReference>
<evidence type="ECO:0000259" key="4">
    <source>
        <dbReference type="PROSITE" id="PS51724"/>
    </source>
</evidence>
<dbReference type="OrthoDB" id="5721214at2"/>
<feature type="compositionally biased region" description="Polar residues" evidence="2">
    <location>
        <begin position="337"/>
        <end position="358"/>
    </location>
</feature>
<feature type="region of interest" description="Disordered" evidence="2">
    <location>
        <begin position="1"/>
        <end position="167"/>
    </location>
</feature>
<feature type="compositionally biased region" description="Low complexity" evidence="2">
    <location>
        <begin position="475"/>
        <end position="486"/>
    </location>
</feature>
<keyword evidence="1" id="KW-0175">Coiled coil</keyword>
<accession>B8KUB8</accession>
<keyword evidence="6" id="KW-1185">Reference proteome</keyword>
<feature type="domain" description="SPOR" evidence="4">
    <location>
        <begin position="365"/>
        <end position="444"/>
    </location>
</feature>
<dbReference type="HOGENOM" id="CLU_477182_0_0_6"/>
<feature type="region of interest" description="Disordered" evidence="2">
    <location>
        <begin position="467"/>
        <end position="486"/>
    </location>
</feature>
<dbReference type="STRING" id="565045.NOR51B_553"/>
<feature type="region of interest" description="Disordered" evidence="2">
    <location>
        <begin position="323"/>
        <end position="358"/>
    </location>
</feature>
<keyword evidence="3" id="KW-0472">Membrane</keyword>
<dbReference type="InterPro" id="IPR007730">
    <property type="entry name" value="SPOR-like_dom"/>
</dbReference>
<gene>
    <name evidence="5" type="ORF">NOR51B_553</name>
</gene>
<dbReference type="AlphaFoldDB" id="B8KUB8"/>
<evidence type="ECO:0000313" key="6">
    <source>
        <dbReference type="Proteomes" id="UP000004699"/>
    </source>
</evidence>
<keyword evidence="5" id="KW-0131">Cell cycle</keyword>
<organism evidence="5 6">
    <name type="scientific">Luminiphilus syltensis NOR5-1B</name>
    <dbReference type="NCBI Taxonomy" id="565045"/>
    <lineage>
        <taxon>Bacteria</taxon>
        <taxon>Pseudomonadati</taxon>
        <taxon>Pseudomonadota</taxon>
        <taxon>Gammaproteobacteria</taxon>
        <taxon>Cellvibrionales</taxon>
        <taxon>Halieaceae</taxon>
        <taxon>Luminiphilus</taxon>
    </lineage>
</organism>
<dbReference type="GO" id="GO:0051301">
    <property type="term" value="P:cell division"/>
    <property type="evidence" value="ECO:0007669"/>
    <property type="project" value="UniProtKB-KW"/>
</dbReference>
<dbReference type="Pfam" id="PF05036">
    <property type="entry name" value="SPOR"/>
    <property type="match status" value="2"/>
</dbReference>
<name>B8KUB8_9GAMM</name>
<dbReference type="Proteomes" id="UP000004699">
    <property type="component" value="Unassembled WGS sequence"/>
</dbReference>
<reference evidence="6" key="1">
    <citation type="journal article" date="2013" name="BMC Microbiol.">
        <title>Taxonomy and evolution of bacteriochlorophyll a-containing members of the OM60/NOR5 clade of marine gammaproteobacteria: description of Luminiphilus syltensis gen. nov., sp. nov., reclassification of Haliea rubra as Pseudohaliea rubra gen. nov., comb. nov., and emendation of Chromatocurvus halotolerans.</title>
        <authorList>
            <person name="Spring S."/>
            <person name="Riedel T."/>
            <person name="Sproer C."/>
            <person name="Yan S."/>
            <person name="Harder J."/>
            <person name="Fuchs B.M."/>
        </authorList>
    </citation>
    <scope>NUCLEOTIDE SEQUENCE [LARGE SCALE GENOMIC DNA]</scope>
    <source>
        <strain evidence="6">NOR51-B</strain>
    </source>
</reference>
<proteinExistence type="predicted"/>
<keyword evidence="5" id="KW-0132">Cell division</keyword>
<feature type="coiled-coil region" evidence="1">
    <location>
        <begin position="282"/>
        <end position="316"/>
    </location>
</feature>
<dbReference type="PROSITE" id="PS51724">
    <property type="entry name" value="SPOR"/>
    <property type="match status" value="2"/>
</dbReference>
<feature type="compositionally biased region" description="Acidic residues" evidence="2">
    <location>
        <begin position="124"/>
        <end position="140"/>
    </location>
</feature>
<evidence type="ECO:0000256" key="2">
    <source>
        <dbReference type="SAM" id="MobiDB-lite"/>
    </source>
</evidence>
<feature type="compositionally biased region" description="Acidic residues" evidence="2">
    <location>
        <begin position="1"/>
        <end position="12"/>
    </location>
</feature>
<feature type="compositionally biased region" description="Basic and acidic residues" evidence="2">
    <location>
        <begin position="43"/>
        <end position="55"/>
    </location>
</feature>
<dbReference type="EMBL" id="DS999411">
    <property type="protein sequence ID" value="EED34615.1"/>
    <property type="molecule type" value="Genomic_DNA"/>
</dbReference>
<keyword evidence="3" id="KW-0812">Transmembrane</keyword>
<feature type="domain" description="SPOR" evidence="4">
    <location>
        <begin position="491"/>
        <end position="570"/>
    </location>
</feature>
<evidence type="ECO:0000313" key="5">
    <source>
        <dbReference type="EMBL" id="EED34615.1"/>
    </source>
</evidence>
<evidence type="ECO:0000256" key="3">
    <source>
        <dbReference type="SAM" id="Phobius"/>
    </source>
</evidence>
<dbReference type="SUPFAM" id="SSF110997">
    <property type="entry name" value="Sporulation related repeat"/>
    <property type="match status" value="2"/>
</dbReference>
<feature type="transmembrane region" description="Helical" evidence="3">
    <location>
        <begin position="232"/>
        <end position="255"/>
    </location>
</feature>
<dbReference type="InterPro" id="IPR036680">
    <property type="entry name" value="SPOR-like_sf"/>
</dbReference>
<protein>
    <submittedName>
        <fullName evidence="5">Sporulation and cell division repeat protein</fullName>
    </submittedName>
</protein>
<feature type="compositionally biased region" description="Acidic residues" evidence="2">
    <location>
        <begin position="95"/>
        <end position="105"/>
    </location>
</feature>
<sequence>MNDKYDDDDQEADISGSASPTDSDANRRDPSDDADPTSPSADDSLKVESDTREDGDLVPDSWLEEPTSAPGPDALDTASDWDDQSEDPSYSAADWNEESEDDDPLFEPRPANTPKTPLGIDSPWFDDPDLDDEDVDDDNDDHLYVSPFDDEFEADPAPEPPATDLDDATTTMADVADSPDASPDAEPTMGDSDEDLLTTIPIAGAEEPLQKGAEAILTDHRHTGDEGNKRKFPLWSVIILIAALVLVGIGGWGAYTERTALKSQVSALEKQPSADGLAAAEERELITENAALKRQLSDLQREYRSVLEELETTRAAANVSEAIATTSEDNDNMVPASATSSTGDTAKAETGSSETPKVQQIPRAAIDSGTWFVNIASYNTLEAAETLAAVIADSGVDIFVQKAIVNSNTVFRVRAIGFESRAAAKTAGERVAETLNTGPLWVGQWQPEEVDAIEGVVIDPETVEAGTSANAQPTAAVSGGSSSSGAALREPRLGGGWFIYIDTFSTGVEADRQARALRDSGFEAKVAVEARRGELFYRVQVVGIKSEEQGQKTMAAINQALDLPNLQLRRY</sequence>